<feature type="transmembrane region" description="Helical" evidence="1">
    <location>
        <begin position="39"/>
        <end position="59"/>
    </location>
</feature>
<comment type="caution">
    <text evidence="3">The sequence shown here is derived from an EMBL/GenBank/DDBJ whole genome shotgun (WGS) entry which is preliminary data.</text>
</comment>
<dbReference type="RefSeq" id="WP_082157046.1">
    <property type="nucleotide sequence ID" value="NZ_CCAZ020000002.1"/>
</dbReference>
<organism evidence="3 4">
    <name type="scientific">Afipia felis</name>
    <name type="common">Cat scratch disease bacillus</name>
    <dbReference type="NCBI Taxonomy" id="1035"/>
    <lineage>
        <taxon>Bacteria</taxon>
        <taxon>Pseudomonadati</taxon>
        <taxon>Pseudomonadota</taxon>
        <taxon>Alphaproteobacteria</taxon>
        <taxon>Hyphomicrobiales</taxon>
        <taxon>Nitrobacteraceae</taxon>
        <taxon>Afipia</taxon>
    </lineage>
</organism>
<dbReference type="GO" id="GO:0016020">
    <property type="term" value="C:membrane"/>
    <property type="evidence" value="ECO:0007669"/>
    <property type="project" value="UniProtKB-SubCell"/>
</dbReference>
<dbReference type="EMBL" id="CCAZ020000002">
    <property type="protein sequence ID" value="CEG09273.1"/>
    <property type="molecule type" value="Genomic_DNA"/>
</dbReference>
<dbReference type="Gene3D" id="1.20.144.10">
    <property type="entry name" value="Phosphatidic acid phosphatase type 2/haloperoxidase"/>
    <property type="match status" value="1"/>
</dbReference>
<reference evidence="3 4" key="1">
    <citation type="journal article" date="2014" name="Genome Announc.">
        <title>Genome Sequence of Afipia felis Strain 76713, Isolated in Hospital Water Using an Amoeba Co-Culture Procedure.</title>
        <authorList>
            <person name="Benamar S."/>
            <person name="La Scola B."/>
            <person name="Croce O."/>
        </authorList>
    </citation>
    <scope>NUCLEOTIDE SEQUENCE [LARGE SCALE GENOMIC DNA]</scope>
    <source>
        <strain evidence="3 4">76713</strain>
    </source>
</reference>
<evidence type="ECO:0000313" key="4">
    <source>
        <dbReference type="Proteomes" id="UP000035762"/>
    </source>
</evidence>
<dbReference type="Pfam" id="PF14378">
    <property type="entry name" value="PAP2_3"/>
    <property type="match status" value="1"/>
</dbReference>
<dbReference type="Proteomes" id="UP000035762">
    <property type="component" value="Unassembled WGS sequence"/>
</dbReference>
<protein>
    <submittedName>
        <fullName evidence="3">PAP2 superfamily protein</fullName>
    </submittedName>
</protein>
<feature type="transmembrane region" description="Helical" evidence="1">
    <location>
        <begin position="279"/>
        <end position="297"/>
    </location>
</feature>
<sequence length="354" mass="37758">MDVSQPSLQRLNRTIWIVVAAMGASVIIASLIGPFHIEWASFSKATGACILLCAASWFYTSVRRDPSIGSALMSTAQIVAFTAVGAPISYVAASAGFPLQDALLASWDRHLGIDWLGYVSLITSHSWLYQIFAFAYASFTLQVIATVLILGFAGHTLRLSAFVQAFMLTTLVTIGISAVIPATGPWLFYHAQPALAHGAIPVSSTSWPVFLGLRNGTFHAMSGLNSEGIITFPSLHAALSVLFVLALWRVRGLRWIALAINIMMILATPFAGSHYVVDVIAGIAIACPCWLIAHRTVRSDRANDMMPLPSVADSPSIVPPIESTGTDTIVTAGLAPAQVSPETASVRRPDIAKT</sequence>
<dbReference type="AlphaFoldDB" id="A0A090N800"/>
<feature type="transmembrane region" description="Helical" evidence="1">
    <location>
        <begin position="229"/>
        <end position="248"/>
    </location>
</feature>
<keyword evidence="1" id="KW-0472">Membrane</keyword>
<dbReference type="STRING" id="1035.BN961_02698"/>
<feature type="transmembrane region" description="Helical" evidence="1">
    <location>
        <begin position="127"/>
        <end position="153"/>
    </location>
</feature>
<accession>A0A090N800</accession>
<evidence type="ECO:0000259" key="2">
    <source>
        <dbReference type="Pfam" id="PF14378"/>
    </source>
</evidence>
<gene>
    <name evidence="3" type="ORF">BN961_02698</name>
</gene>
<evidence type="ECO:0000313" key="3">
    <source>
        <dbReference type="EMBL" id="CEG09273.1"/>
    </source>
</evidence>
<dbReference type="OrthoDB" id="7584858at2"/>
<feature type="transmembrane region" description="Helical" evidence="1">
    <location>
        <begin position="255"/>
        <end position="273"/>
    </location>
</feature>
<name>A0A090N800_AFIFE</name>
<feature type="transmembrane region" description="Helical" evidence="1">
    <location>
        <begin position="165"/>
        <end position="188"/>
    </location>
</feature>
<keyword evidence="1" id="KW-0812">Transmembrane</keyword>
<feature type="domain" description="Inositolphosphotransferase Aur1/Ipt1" evidence="2">
    <location>
        <begin position="104"/>
        <end position="287"/>
    </location>
</feature>
<feature type="transmembrane region" description="Helical" evidence="1">
    <location>
        <begin position="14"/>
        <end position="33"/>
    </location>
</feature>
<proteinExistence type="predicted"/>
<dbReference type="InterPro" id="IPR026841">
    <property type="entry name" value="Aur1/Ipt1"/>
</dbReference>
<keyword evidence="1" id="KW-1133">Transmembrane helix</keyword>
<evidence type="ECO:0000256" key="1">
    <source>
        <dbReference type="SAM" id="Phobius"/>
    </source>
</evidence>
<keyword evidence="4" id="KW-1185">Reference proteome</keyword>
<feature type="transmembrane region" description="Helical" evidence="1">
    <location>
        <begin position="71"/>
        <end position="93"/>
    </location>
</feature>